<reference evidence="4 5" key="1">
    <citation type="submission" date="2018-10" db="EMBL/GenBank/DDBJ databases">
        <title>Notoacmeibacter sp. M2BS9Y-3-1, whole genome shotgun sequence.</title>
        <authorList>
            <person name="Tuo L."/>
        </authorList>
    </citation>
    <scope>NUCLEOTIDE SEQUENCE [LARGE SCALE GENOMIC DNA]</scope>
    <source>
        <strain evidence="4 5">M2BS9Y-3-1</strain>
    </source>
</reference>
<dbReference type="InterPro" id="IPR050109">
    <property type="entry name" value="HTH-type_TetR-like_transc_reg"/>
</dbReference>
<dbReference type="Gene3D" id="1.10.357.10">
    <property type="entry name" value="Tetracycline Repressor, domain 2"/>
    <property type="match status" value="1"/>
</dbReference>
<evidence type="ECO:0000259" key="3">
    <source>
        <dbReference type="PROSITE" id="PS50977"/>
    </source>
</evidence>
<evidence type="ECO:0000256" key="2">
    <source>
        <dbReference type="PROSITE-ProRule" id="PRU00335"/>
    </source>
</evidence>
<keyword evidence="1 2" id="KW-0238">DNA-binding</keyword>
<dbReference type="Proteomes" id="UP000281094">
    <property type="component" value="Unassembled WGS sequence"/>
</dbReference>
<dbReference type="EMBL" id="RCWN01000001">
    <property type="protein sequence ID" value="RLQ87302.1"/>
    <property type="molecule type" value="Genomic_DNA"/>
</dbReference>
<dbReference type="PANTHER" id="PTHR30055:SF226">
    <property type="entry name" value="HTH-TYPE TRANSCRIPTIONAL REGULATOR PKSA"/>
    <property type="match status" value="1"/>
</dbReference>
<dbReference type="Gene3D" id="1.10.10.60">
    <property type="entry name" value="Homeodomain-like"/>
    <property type="match status" value="1"/>
</dbReference>
<dbReference type="GO" id="GO:0003700">
    <property type="term" value="F:DNA-binding transcription factor activity"/>
    <property type="evidence" value="ECO:0007669"/>
    <property type="project" value="TreeGrafter"/>
</dbReference>
<dbReference type="SUPFAM" id="SSF48498">
    <property type="entry name" value="Tetracyclin repressor-like, C-terminal domain"/>
    <property type="match status" value="1"/>
</dbReference>
<comment type="caution">
    <text evidence="4">The sequence shown here is derived from an EMBL/GenBank/DDBJ whole genome shotgun (WGS) entry which is preliminary data.</text>
</comment>
<dbReference type="PRINTS" id="PR00455">
    <property type="entry name" value="HTHTETR"/>
</dbReference>
<dbReference type="GO" id="GO:0000976">
    <property type="term" value="F:transcription cis-regulatory region binding"/>
    <property type="evidence" value="ECO:0007669"/>
    <property type="project" value="TreeGrafter"/>
</dbReference>
<dbReference type="Pfam" id="PF00440">
    <property type="entry name" value="TetR_N"/>
    <property type="match status" value="1"/>
</dbReference>
<evidence type="ECO:0000313" key="4">
    <source>
        <dbReference type="EMBL" id="RLQ87302.1"/>
    </source>
</evidence>
<dbReference type="SUPFAM" id="SSF46689">
    <property type="entry name" value="Homeodomain-like"/>
    <property type="match status" value="1"/>
</dbReference>
<accession>A0A3L7JFR5</accession>
<feature type="domain" description="HTH tetR-type" evidence="3">
    <location>
        <begin position="35"/>
        <end position="95"/>
    </location>
</feature>
<dbReference type="InterPro" id="IPR001647">
    <property type="entry name" value="HTH_TetR"/>
</dbReference>
<dbReference type="PROSITE" id="PS51257">
    <property type="entry name" value="PROKAR_LIPOPROTEIN"/>
    <property type="match status" value="1"/>
</dbReference>
<gene>
    <name evidence="4" type="ORF">D8780_02835</name>
</gene>
<protein>
    <submittedName>
        <fullName evidence="4">TetR/AcrR family transcriptional regulator</fullName>
    </submittedName>
</protein>
<dbReference type="InterPro" id="IPR009057">
    <property type="entry name" value="Homeodomain-like_sf"/>
</dbReference>
<dbReference type="PROSITE" id="PS50977">
    <property type="entry name" value="HTH_TETR_2"/>
    <property type="match status" value="1"/>
</dbReference>
<proteinExistence type="predicted"/>
<organism evidence="4 5">
    <name type="scientific">Notoacmeibacter ruber</name>
    <dbReference type="NCBI Taxonomy" id="2670375"/>
    <lineage>
        <taxon>Bacteria</taxon>
        <taxon>Pseudomonadati</taxon>
        <taxon>Pseudomonadota</taxon>
        <taxon>Alphaproteobacteria</taxon>
        <taxon>Hyphomicrobiales</taxon>
        <taxon>Notoacmeibacteraceae</taxon>
        <taxon>Notoacmeibacter</taxon>
    </lineage>
</organism>
<sequence>MRMTVRTLAVPMNFFQSCRYRRGETRQSSRAENRELQTARILQAAAACFVRSGFQGASMHEICREAGMSPGALYRYFPSKEAIIEAIVEEVRKRDAEFLSEMANSDDVVEGLVKAFYNHLRSAEETGLRPLFIEIRAEAMRNKAVHETCQLVEGVVRESFRSYLSAAKDDGLIDPVVSLDALMTVLMSIGEGFLIADLPGHELSRDEIKQALTDTISAVVRPTTRSREPSLVCIDGKV</sequence>
<feature type="DNA-binding region" description="H-T-H motif" evidence="2">
    <location>
        <begin position="58"/>
        <end position="77"/>
    </location>
</feature>
<evidence type="ECO:0000313" key="5">
    <source>
        <dbReference type="Proteomes" id="UP000281094"/>
    </source>
</evidence>
<dbReference type="PANTHER" id="PTHR30055">
    <property type="entry name" value="HTH-TYPE TRANSCRIPTIONAL REGULATOR RUTR"/>
    <property type="match status" value="1"/>
</dbReference>
<name>A0A3L7JFR5_9HYPH</name>
<dbReference type="AlphaFoldDB" id="A0A3L7JFR5"/>
<evidence type="ECO:0000256" key="1">
    <source>
        <dbReference type="ARBA" id="ARBA00023125"/>
    </source>
</evidence>
<dbReference type="InterPro" id="IPR036271">
    <property type="entry name" value="Tet_transcr_reg_TetR-rel_C_sf"/>
</dbReference>
<keyword evidence="5" id="KW-1185">Reference proteome</keyword>